<evidence type="ECO:0000313" key="2">
    <source>
        <dbReference type="Proteomes" id="UP000037460"/>
    </source>
</evidence>
<sequence>MAAPLTPRSAKSSMQLHKELAEVGDTMQKMTRKVGQALAIVKGTRGEVEAIVLSVRKSIQLNPSLSEDILPAAAEEQGGSSDQPLAKSLAKSAVNARRAADRAAAASAAEKRLRVELGRSPERDELEAQIEAELHRQRKERRRREMVNKPVVEALQELEEIAILGYQNLAGHQEQLEHQQRLLEEVYDALGGHYHARYEVVHATNRTAVTRLKDEPTHEVLRIALEREDTARQNCNLAIKAARGERSAVMMQKAEVQRSARLREQMIAQFRHDDLRGTTFKGWGRQELTRIS</sequence>
<organism evidence="1 2">
    <name type="scientific">Chrysochromulina tobinii</name>
    <dbReference type="NCBI Taxonomy" id="1460289"/>
    <lineage>
        <taxon>Eukaryota</taxon>
        <taxon>Haptista</taxon>
        <taxon>Haptophyta</taxon>
        <taxon>Prymnesiophyceae</taxon>
        <taxon>Prymnesiales</taxon>
        <taxon>Chrysochromulinaceae</taxon>
        <taxon>Chrysochromulina</taxon>
    </lineage>
</organism>
<dbReference type="Proteomes" id="UP000037460">
    <property type="component" value="Unassembled WGS sequence"/>
</dbReference>
<accession>A0A0M0J5M8</accession>
<comment type="caution">
    <text evidence="1">The sequence shown here is derived from an EMBL/GenBank/DDBJ whole genome shotgun (WGS) entry which is preliminary data.</text>
</comment>
<gene>
    <name evidence="1" type="ORF">Ctob_000958</name>
</gene>
<proteinExistence type="predicted"/>
<protein>
    <submittedName>
        <fullName evidence="1">Uncharacterized protein</fullName>
    </submittedName>
</protein>
<evidence type="ECO:0000313" key="1">
    <source>
        <dbReference type="EMBL" id="KOO21632.1"/>
    </source>
</evidence>
<keyword evidence="2" id="KW-1185">Reference proteome</keyword>
<dbReference type="AlphaFoldDB" id="A0A0M0J5M8"/>
<name>A0A0M0J5M8_9EUKA</name>
<dbReference type="EMBL" id="JWZX01003346">
    <property type="protein sequence ID" value="KOO21632.1"/>
    <property type="molecule type" value="Genomic_DNA"/>
</dbReference>
<reference evidence="2" key="1">
    <citation type="journal article" date="2015" name="PLoS Genet.">
        <title>Genome Sequence and Transcriptome Analyses of Chrysochromulina tobin: Metabolic Tools for Enhanced Algal Fitness in the Prominent Order Prymnesiales (Haptophyceae).</title>
        <authorList>
            <person name="Hovde B.T."/>
            <person name="Deodato C.R."/>
            <person name="Hunsperger H.M."/>
            <person name="Ryken S.A."/>
            <person name="Yost W."/>
            <person name="Jha R.K."/>
            <person name="Patterson J."/>
            <person name="Monnat R.J. Jr."/>
            <person name="Barlow S.B."/>
            <person name="Starkenburg S.R."/>
            <person name="Cattolico R.A."/>
        </authorList>
    </citation>
    <scope>NUCLEOTIDE SEQUENCE</scope>
    <source>
        <strain evidence="2">CCMP291</strain>
    </source>
</reference>